<dbReference type="Proteomes" id="UP001549749">
    <property type="component" value="Unassembled WGS sequence"/>
</dbReference>
<evidence type="ECO:0000313" key="1">
    <source>
        <dbReference type="EMBL" id="MET6997025.1"/>
    </source>
</evidence>
<proteinExistence type="predicted"/>
<protein>
    <submittedName>
        <fullName evidence="1">Uncharacterized protein</fullName>
    </submittedName>
</protein>
<reference evidence="1 2" key="1">
    <citation type="submission" date="2024-06" db="EMBL/GenBank/DDBJ databases">
        <title>Chitinophaga defluvii sp. nov., isolated from municipal sewage.</title>
        <authorList>
            <person name="Zhang L."/>
        </authorList>
    </citation>
    <scope>NUCLEOTIDE SEQUENCE [LARGE SCALE GENOMIC DNA]</scope>
    <source>
        <strain evidence="1 2">H8</strain>
    </source>
</reference>
<dbReference type="RefSeq" id="WP_354659666.1">
    <property type="nucleotide sequence ID" value="NZ_JBEXAC010000001.1"/>
</dbReference>
<comment type="caution">
    <text evidence="1">The sequence shown here is derived from an EMBL/GenBank/DDBJ whole genome shotgun (WGS) entry which is preliminary data.</text>
</comment>
<gene>
    <name evidence="1" type="ORF">ABR189_06580</name>
</gene>
<dbReference type="EMBL" id="JBEXAC010000001">
    <property type="protein sequence ID" value="MET6997025.1"/>
    <property type="molecule type" value="Genomic_DNA"/>
</dbReference>
<name>A0ABV2T3V2_9BACT</name>
<sequence>MKLFTIAIISIFFSGVLESCVKPDPAKPNDQNQLSDIWIAVPGKGVAETKFNGVVNASQDTIYFNLPAEFPFGSGKGIDLTQVMVRANIPVDARISPSLASPQDLSNPLRVQLIAGNGISKSVVLAARTNGINPDVDFRYNALNGRSTKIDPSYPYYKNRTAESIADEIALAGYQAVHYMVVNELEVRSDLVDAFHQRGIAVWLLVFGNGTYSAWGFPAGWENWKMQVLNPGNVAAGFTYFSPFSASYVAWKKSVLASLVSTIPFDGVEIFEPFFPDFAWNGIENAIYGDIGPNAQQAFQQKHGLSIPNFTNPADPNYYKTNTSLYNTWVQFRVDGLKDMHTEIFNGANGIRAARPDILVGAWGVGLNWGGAVSLLRELQGLDGASLVTALNPDIYFLETHWPDWIKTDLTPGYITDYQPFFDQVRNVKPNLPIGIQTDYGSHRNMIRSASWMHDFDSIATQRGYSTSMGYEYHIGGTTYFVKPKPVKAARQSNGSIIISFNKRIDATTGGDANHYVFKQNGAVQQVNLTSVTVDGNRVILQAGNFPAGSFEIAVSYIQDTPSLWLFTDFPANEVVAGSMVTVP</sequence>
<dbReference type="SUPFAM" id="SSF51445">
    <property type="entry name" value="(Trans)glycosidases"/>
    <property type="match status" value="1"/>
</dbReference>
<dbReference type="InterPro" id="IPR017853">
    <property type="entry name" value="GH"/>
</dbReference>
<accession>A0ABV2T3V2</accession>
<keyword evidence="2" id="KW-1185">Reference proteome</keyword>
<evidence type="ECO:0000313" key="2">
    <source>
        <dbReference type="Proteomes" id="UP001549749"/>
    </source>
</evidence>
<dbReference type="Gene3D" id="3.20.20.80">
    <property type="entry name" value="Glycosidases"/>
    <property type="match status" value="1"/>
</dbReference>
<organism evidence="1 2">
    <name type="scientific">Chitinophaga defluvii</name>
    <dbReference type="NCBI Taxonomy" id="3163343"/>
    <lineage>
        <taxon>Bacteria</taxon>
        <taxon>Pseudomonadati</taxon>
        <taxon>Bacteroidota</taxon>
        <taxon>Chitinophagia</taxon>
        <taxon>Chitinophagales</taxon>
        <taxon>Chitinophagaceae</taxon>
        <taxon>Chitinophaga</taxon>
    </lineage>
</organism>